<sequence>MSELSQRSPMQPLLQKSSLPPQAQRPTNHQAVPPTTGVKRNADAMQGSSSSLRPPVQGAGHTRQPQQNAAAVRRPLVSPDPMASVEFKRMKR</sequence>
<dbReference type="AlphaFoldDB" id="A0A0C3ERY8"/>
<evidence type="ECO:0000256" key="1">
    <source>
        <dbReference type="SAM" id="MobiDB-lite"/>
    </source>
</evidence>
<feature type="region of interest" description="Disordered" evidence="1">
    <location>
        <begin position="1"/>
        <end position="92"/>
    </location>
</feature>
<dbReference type="EMBL" id="KN822004">
    <property type="protein sequence ID" value="KIM70576.1"/>
    <property type="molecule type" value="Genomic_DNA"/>
</dbReference>
<dbReference type="Proteomes" id="UP000053989">
    <property type="component" value="Unassembled WGS sequence"/>
</dbReference>
<gene>
    <name evidence="2" type="ORF">SCLCIDRAFT_1206705</name>
</gene>
<reference evidence="3" key="2">
    <citation type="submission" date="2015-01" db="EMBL/GenBank/DDBJ databases">
        <title>Evolutionary Origins and Diversification of the Mycorrhizal Mutualists.</title>
        <authorList>
            <consortium name="DOE Joint Genome Institute"/>
            <consortium name="Mycorrhizal Genomics Consortium"/>
            <person name="Kohler A."/>
            <person name="Kuo A."/>
            <person name="Nagy L.G."/>
            <person name="Floudas D."/>
            <person name="Copeland A."/>
            <person name="Barry K.W."/>
            <person name="Cichocki N."/>
            <person name="Veneault-Fourrey C."/>
            <person name="LaButti K."/>
            <person name="Lindquist E.A."/>
            <person name="Lipzen A."/>
            <person name="Lundell T."/>
            <person name="Morin E."/>
            <person name="Murat C."/>
            <person name="Riley R."/>
            <person name="Ohm R."/>
            <person name="Sun H."/>
            <person name="Tunlid A."/>
            <person name="Henrissat B."/>
            <person name="Grigoriev I.V."/>
            <person name="Hibbett D.S."/>
            <person name="Martin F."/>
        </authorList>
    </citation>
    <scope>NUCLEOTIDE SEQUENCE [LARGE SCALE GENOMIC DNA]</scope>
    <source>
        <strain evidence="3">Foug A</strain>
    </source>
</reference>
<protein>
    <submittedName>
        <fullName evidence="2">Uncharacterized protein</fullName>
    </submittedName>
</protein>
<evidence type="ECO:0000313" key="3">
    <source>
        <dbReference type="Proteomes" id="UP000053989"/>
    </source>
</evidence>
<name>A0A0C3ERY8_9AGAM</name>
<feature type="compositionally biased region" description="Polar residues" evidence="1">
    <location>
        <begin position="1"/>
        <end position="30"/>
    </location>
</feature>
<organism evidence="2 3">
    <name type="scientific">Scleroderma citrinum Foug A</name>
    <dbReference type="NCBI Taxonomy" id="1036808"/>
    <lineage>
        <taxon>Eukaryota</taxon>
        <taxon>Fungi</taxon>
        <taxon>Dikarya</taxon>
        <taxon>Basidiomycota</taxon>
        <taxon>Agaricomycotina</taxon>
        <taxon>Agaricomycetes</taxon>
        <taxon>Agaricomycetidae</taxon>
        <taxon>Boletales</taxon>
        <taxon>Sclerodermatineae</taxon>
        <taxon>Sclerodermataceae</taxon>
        <taxon>Scleroderma</taxon>
    </lineage>
</organism>
<accession>A0A0C3ERY8</accession>
<evidence type="ECO:0000313" key="2">
    <source>
        <dbReference type="EMBL" id="KIM70576.1"/>
    </source>
</evidence>
<keyword evidence="3" id="KW-1185">Reference proteome</keyword>
<reference evidence="2 3" key="1">
    <citation type="submission" date="2014-04" db="EMBL/GenBank/DDBJ databases">
        <authorList>
            <consortium name="DOE Joint Genome Institute"/>
            <person name="Kuo A."/>
            <person name="Kohler A."/>
            <person name="Nagy L.G."/>
            <person name="Floudas D."/>
            <person name="Copeland A."/>
            <person name="Barry K.W."/>
            <person name="Cichocki N."/>
            <person name="Veneault-Fourrey C."/>
            <person name="LaButti K."/>
            <person name="Lindquist E.A."/>
            <person name="Lipzen A."/>
            <person name="Lundell T."/>
            <person name="Morin E."/>
            <person name="Murat C."/>
            <person name="Sun H."/>
            <person name="Tunlid A."/>
            <person name="Henrissat B."/>
            <person name="Grigoriev I.V."/>
            <person name="Hibbett D.S."/>
            <person name="Martin F."/>
            <person name="Nordberg H.P."/>
            <person name="Cantor M.N."/>
            <person name="Hua S.X."/>
        </authorList>
    </citation>
    <scope>NUCLEOTIDE SEQUENCE [LARGE SCALE GENOMIC DNA]</scope>
    <source>
        <strain evidence="2 3">Foug A</strain>
    </source>
</reference>
<dbReference type="InParanoid" id="A0A0C3ERY8"/>
<proteinExistence type="predicted"/>
<dbReference type="HOGENOM" id="CLU_2414545_0_0_1"/>